<dbReference type="InterPro" id="IPR018515">
    <property type="entry name" value="Tuberin-type_domain"/>
</dbReference>
<dbReference type="Pfam" id="PF03542">
    <property type="entry name" value="Tuberin"/>
    <property type="match status" value="1"/>
</dbReference>
<dbReference type="InterPro" id="IPR035974">
    <property type="entry name" value="Rap/Ran-GAP_sf"/>
</dbReference>
<accession>A0A9P6RFP3</accession>
<sequence length="1977" mass="216256">MTSKSRPTSSKLNSFFKFRISSKETTLHETLRLDSAKPSDPIDANEIVQQLVPGANSLQSRLRTLEELSGIILSYPFQHISELWIAIEDLLEAGVPHNARKAAWSFMIACIRGQFEDLGMLRAIFYQAINNHEIWEDFGDKLQALKELTNDGRDVYGFEKNIVWLLAHWIASSFEQAKVSQHVSQQRLGMQKSTTSLASLSSTPQLILLQKPIPHFDTTMALLINVVKFNFVFFDELEIASLLDLLYTICINAPEDTAHAIGFLDVIVRYGYVPQEGLSTFIKILCHTTLSDVYQERAWMITLNLMKSHSAHSAIRLLCLNLRSKGEVSSSAAHTRVIQGSIRLLQRSVWGSTPIDTLSVSFSTVLWSLKSAVNFKSKDVNQDIVASLVALLETHADDLRDLEYEIIMDVLELLKESVTLKPVGEHSSTKPFIFGSGGHVTSTGHQPHPNNAFKDAYGGLLYQFIGLYNHKKIPGIAARLMTLLASLQDHLPEDTMLLLLDYYYTEHQFYPYTLNWLERLHHLVQVSVIQDKRPKVRSRALQIALDVYDASLDFFHDAIVTAVFLDVFARMSLETDPVLASQVSELLIRATRIASDDLFPKLLDRIVQNIRCTCHAPKQPTSTSSTQTSLASRLGMTSSSSTNHHQNHQPTGPAVACQSLSAAIGIIDLFQHALYDPNGASRVDTFFSLLVGLAINQDVHKASRLVLLDFLLCLRVDLDHRIFCSTPSTIESMTSATEQLLSEDTRQDRGDRPGLAGGHARNSGLGASAQATSAARQHIGPSTAHPTHNWNQLMQGRTMQASPYVISYLEIASTTSDNPTSETLPAPLVGCAKVILNIPLYMTGIMSVLEQERNFEVYSFVIQRLPSQLFNKHLFCNSSEQITKLHSVLVDMTLRDKIPESLRNLPLSAKRHNIHILAYKVLVILLCYNNKFSTNELHDLVHAFVVGLQRQATCAKICIHALAVCCYELPQSMTKHLPGTVLKLSQIMSTATISVHILEFLSTVARLPMLYSNFVENDYKRVFGIALKYIQYTHSVAGNTTPAQTSSTPSSGVSSPISSAVTTQGQSSAATRALPQYVLIMAYQVIDVWFMLQRLPERRKYVPYIVRNLLMANEPGKRVDEQTETCMDMLARYSYANCEPKPKPSLIQQILIGPTGKTGKVMTKTWLQGNAFITVRTAHNVGWAEITVRRASGTVSFLLKIENDMFMSGVDELELNSLPELLRLQEDALAIDAAAQRSRDPSVGGDVLIDNDHAAAVPSAESESRREEEQHLAAVSGLSQRLSEVRPSWLSPRSTPHHTPAHTPLQTPRHTPHHTPRASPLPSGDNTPSSSPPSRSFLNAVPSKLAFEGGHHRVQTAPTEHVAVFSSPSLHPLQESGAPGHSQDDGSGDIDVKESHIPSLSTDSPHFGGNFSSATASSLTTTSAVMGNLGRSKSASDHGGPSQKTGVKHAELSRGTQGSALEQTKSLLSHSVGKREDIRRSISLASSRNNSITTVMGRAQRYALAHDDHRPHVMNEGTARYYGRENNAEGARSFSKAKVETFVDPSFLFMQLTSYPDVMARDVPILLAEDDATTRALGVLDRTPVVDFHKIGVVYVGKGQAKEGEILGNTHGSSEYTKFLTGLGSLVRLKNAKIYAGGLDLEMDLDGEYAYSHQDEITQMIFHVATMMPNYPHDVNFDGKKRHIGNDWVTIVFNDSGADYDFGTISGQFNFMTLVVTPVSMASVTFTEAASRVGQQQQQQHQQRLATDLTEPALVEVREGDEVALASTTTTMGASSGPSIVQPFKNVWFQVLMLRRPDMPEIGPLATSKIISATELPRFTRQMALHANIYAQVYYQHLQNSVEYVSNWQERLRQIKRVKDRLAANAASSTGQGSSAGGQGQGGSGTGANGASGPGGSGHGGSRAGTGSIGASGGPNNNNSGTAGGGNSSSIGLGLGLGLGLGSSSGAGNQVGGSGSQAQQQNGIMGLEPVVDFTRYS</sequence>
<feature type="region of interest" description="Disordered" evidence="2">
    <location>
        <begin position="1945"/>
        <end position="1977"/>
    </location>
</feature>
<dbReference type="Pfam" id="PF02145">
    <property type="entry name" value="Rap_GAP"/>
    <property type="match status" value="1"/>
</dbReference>
<organism evidence="4 5">
    <name type="scientific">Linnemannia gamsii</name>
    <dbReference type="NCBI Taxonomy" id="64522"/>
    <lineage>
        <taxon>Eukaryota</taxon>
        <taxon>Fungi</taxon>
        <taxon>Fungi incertae sedis</taxon>
        <taxon>Mucoromycota</taxon>
        <taxon>Mortierellomycotina</taxon>
        <taxon>Mortierellomycetes</taxon>
        <taxon>Mortierellales</taxon>
        <taxon>Mortierellaceae</taxon>
        <taxon>Linnemannia</taxon>
    </lineage>
</organism>
<comment type="caution">
    <text evidence="4">The sequence shown here is derived from an EMBL/GenBank/DDBJ whole genome shotgun (WGS) entry which is preliminary data.</text>
</comment>
<feature type="region of interest" description="Disordered" evidence="2">
    <location>
        <begin position="1256"/>
        <end position="1338"/>
    </location>
</feature>
<dbReference type="PROSITE" id="PS50085">
    <property type="entry name" value="RAPGAP"/>
    <property type="match status" value="1"/>
</dbReference>
<evidence type="ECO:0000259" key="3">
    <source>
        <dbReference type="PROSITE" id="PS50085"/>
    </source>
</evidence>
<evidence type="ECO:0000256" key="1">
    <source>
        <dbReference type="ARBA" id="ARBA00022468"/>
    </source>
</evidence>
<proteinExistence type="predicted"/>
<dbReference type="InterPro" id="IPR000331">
    <property type="entry name" value="Rap/Ran_GAP_dom"/>
</dbReference>
<feature type="region of interest" description="Disordered" evidence="2">
    <location>
        <begin position="734"/>
        <end position="787"/>
    </location>
</feature>
<dbReference type="GO" id="GO:0005634">
    <property type="term" value="C:nucleus"/>
    <property type="evidence" value="ECO:0007669"/>
    <property type="project" value="InterPro"/>
</dbReference>
<dbReference type="GO" id="GO:0051056">
    <property type="term" value="P:regulation of small GTPase mediated signal transduction"/>
    <property type="evidence" value="ECO:0007669"/>
    <property type="project" value="InterPro"/>
</dbReference>
<dbReference type="Proteomes" id="UP000823405">
    <property type="component" value="Unassembled WGS sequence"/>
</dbReference>
<dbReference type="PANTHER" id="PTHR10063:SF0">
    <property type="entry name" value="TUBERIN"/>
    <property type="match status" value="1"/>
</dbReference>
<dbReference type="SUPFAM" id="SSF111347">
    <property type="entry name" value="Rap/Ran-GAP"/>
    <property type="match status" value="1"/>
</dbReference>
<dbReference type="PANTHER" id="PTHR10063">
    <property type="entry name" value="TUBERIN"/>
    <property type="match status" value="1"/>
</dbReference>
<feature type="region of interest" description="Disordered" evidence="2">
    <location>
        <begin position="617"/>
        <end position="652"/>
    </location>
</feature>
<feature type="region of interest" description="Disordered" evidence="2">
    <location>
        <begin position="1370"/>
        <end position="1408"/>
    </location>
</feature>
<dbReference type="OrthoDB" id="19311at2759"/>
<gene>
    <name evidence="4" type="primary">TSC2</name>
    <name evidence="4" type="ORF">BGZ97_005016</name>
</gene>
<dbReference type="GO" id="GO:0005096">
    <property type="term" value="F:GTPase activator activity"/>
    <property type="evidence" value="ECO:0007669"/>
    <property type="project" value="UniProtKB-KW"/>
</dbReference>
<dbReference type="Gene3D" id="3.40.50.11210">
    <property type="entry name" value="Rap/Ran-GAP"/>
    <property type="match status" value="1"/>
</dbReference>
<dbReference type="InterPro" id="IPR027107">
    <property type="entry name" value="Tuberin/Ral-act_asu"/>
</dbReference>
<feature type="domain" description="Rap-GAP" evidence="3">
    <location>
        <begin position="1577"/>
        <end position="1866"/>
    </location>
</feature>
<dbReference type="InterPro" id="IPR016024">
    <property type="entry name" value="ARM-type_fold"/>
</dbReference>
<feature type="compositionally biased region" description="Gly residues" evidence="2">
    <location>
        <begin position="1874"/>
        <end position="1913"/>
    </location>
</feature>
<dbReference type="SUPFAM" id="SSF48371">
    <property type="entry name" value="ARM repeat"/>
    <property type="match status" value="1"/>
</dbReference>
<dbReference type="InterPro" id="IPR024584">
    <property type="entry name" value="Tuberin_N"/>
</dbReference>
<feature type="compositionally biased region" description="Basic and acidic residues" evidence="2">
    <location>
        <begin position="743"/>
        <end position="752"/>
    </location>
</feature>
<keyword evidence="5" id="KW-1185">Reference proteome</keyword>
<reference evidence="4" key="1">
    <citation type="journal article" date="2020" name="Fungal Divers.">
        <title>Resolving the Mortierellaceae phylogeny through synthesis of multi-gene phylogenetics and phylogenomics.</title>
        <authorList>
            <person name="Vandepol N."/>
            <person name="Liber J."/>
            <person name="Desiro A."/>
            <person name="Na H."/>
            <person name="Kennedy M."/>
            <person name="Barry K."/>
            <person name="Grigoriev I.V."/>
            <person name="Miller A.N."/>
            <person name="O'Donnell K."/>
            <person name="Stajich J.E."/>
            <person name="Bonito G."/>
        </authorList>
    </citation>
    <scope>NUCLEOTIDE SEQUENCE</scope>
    <source>
        <strain evidence="4">NVP60</strain>
    </source>
</reference>
<feature type="region of interest" description="Disordered" evidence="2">
    <location>
        <begin position="1863"/>
        <end position="1925"/>
    </location>
</feature>
<feature type="region of interest" description="Disordered" evidence="2">
    <location>
        <begin position="1040"/>
        <end position="1059"/>
    </location>
</feature>
<feature type="compositionally biased region" description="Low complexity" evidence="2">
    <location>
        <begin position="1863"/>
        <end position="1873"/>
    </location>
</feature>
<protein>
    <submittedName>
        <fullName evidence="4">Tuberous sclerosis 2-like protein</fullName>
    </submittedName>
</protein>
<name>A0A9P6RFP3_9FUNG</name>
<evidence type="ECO:0000313" key="4">
    <source>
        <dbReference type="EMBL" id="KAG0317686.1"/>
    </source>
</evidence>
<dbReference type="EMBL" id="JAAAIN010000230">
    <property type="protein sequence ID" value="KAG0317686.1"/>
    <property type="molecule type" value="Genomic_DNA"/>
</dbReference>
<evidence type="ECO:0000313" key="5">
    <source>
        <dbReference type="Proteomes" id="UP000823405"/>
    </source>
</evidence>
<feature type="compositionally biased region" description="Polar residues" evidence="2">
    <location>
        <begin position="1324"/>
        <end position="1337"/>
    </location>
</feature>
<keyword evidence="1" id="KW-0343">GTPase activation</keyword>
<dbReference type="Pfam" id="PF11864">
    <property type="entry name" value="DUF3384"/>
    <property type="match status" value="1"/>
</dbReference>
<dbReference type="GO" id="GO:0033596">
    <property type="term" value="C:TSC1-TSC2 complex"/>
    <property type="evidence" value="ECO:0007669"/>
    <property type="project" value="TreeGrafter"/>
</dbReference>
<feature type="compositionally biased region" description="Basic and acidic residues" evidence="2">
    <location>
        <begin position="1262"/>
        <end position="1271"/>
    </location>
</feature>
<evidence type="ECO:0000256" key="2">
    <source>
        <dbReference type="SAM" id="MobiDB-lite"/>
    </source>
</evidence>
<dbReference type="GO" id="GO:0032007">
    <property type="term" value="P:negative regulation of TOR signaling"/>
    <property type="evidence" value="ECO:0007669"/>
    <property type="project" value="TreeGrafter"/>
</dbReference>
<feature type="region of interest" description="Disordered" evidence="2">
    <location>
        <begin position="1429"/>
        <end position="1461"/>
    </location>
</feature>
<feature type="compositionally biased region" description="Gly residues" evidence="2">
    <location>
        <begin position="1945"/>
        <end position="1955"/>
    </location>
</feature>